<proteinExistence type="predicted"/>
<organism evidence="1 2">
    <name type="scientific">Nocardia brasiliensis</name>
    <dbReference type="NCBI Taxonomy" id="37326"/>
    <lineage>
        <taxon>Bacteria</taxon>
        <taxon>Bacillati</taxon>
        <taxon>Actinomycetota</taxon>
        <taxon>Actinomycetes</taxon>
        <taxon>Mycobacteriales</taxon>
        <taxon>Nocardiaceae</taxon>
        <taxon>Nocardia</taxon>
    </lineage>
</organism>
<dbReference type="AlphaFoldDB" id="A0A6G9XMX2"/>
<dbReference type="RefSeq" id="WP_167461341.1">
    <property type="nucleotide sequence ID" value="NZ_CP046171.1"/>
</dbReference>
<sequence length="114" mass="12188">MVAERDDRSARSWAPVDGCTLPTAAQPLREAEFAALFAAAVRTVQRCSPTLLRLGLAAAAERTARELAARESGCCSFFTFTFTPRDSETVWLNIEVPASRVDVLDGLAAQASAA</sequence>
<evidence type="ECO:0000313" key="2">
    <source>
        <dbReference type="Proteomes" id="UP000501705"/>
    </source>
</evidence>
<protein>
    <recommendedName>
        <fullName evidence="3">Arsenate reductase</fullName>
    </recommendedName>
</protein>
<name>A0A6G9XMX2_NOCBR</name>
<evidence type="ECO:0008006" key="3">
    <source>
        <dbReference type="Google" id="ProtNLM"/>
    </source>
</evidence>
<dbReference type="EMBL" id="CP046171">
    <property type="protein sequence ID" value="QIS02239.1"/>
    <property type="molecule type" value="Genomic_DNA"/>
</dbReference>
<reference evidence="1 2" key="1">
    <citation type="journal article" date="2019" name="ACS Chem. Biol.">
        <title>Identification and Mobilization of a Cryptic Antibiotic Biosynthesis Gene Locus from a Human-Pathogenic Nocardia Isolate.</title>
        <authorList>
            <person name="Herisse M."/>
            <person name="Ishida K."/>
            <person name="Porter J.L."/>
            <person name="Howden B."/>
            <person name="Hertweck C."/>
            <person name="Stinear T.P."/>
            <person name="Pidot S.J."/>
        </authorList>
    </citation>
    <scope>NUCLEOTIDE SEQUENCE [LARGE SCALE GENOMIC DNA]</scope>
    <source>
        <strain evidence="1 2">AUSMDU00024985</strain>
    </source>
</reference>
<dbReference type="Proteomes" id="UP000501705">
    <property type="component" value="Chromosome"/>
</dbReference>
<gene>
    <name evidence="1" type="ORF">F5X71_07840</name>
</gene>
<accession>A0A6G9XMX2</accession>
<evidence type="ECO:0000313" key="1">
    <source>
        <dbReference type="EMBL" id="QIS02239.1"/>
    </source>
</evidence>